<sequence length="246" mass="27787">MAVFLTRLRFLYTKVNDLKAQVGEFFHLNLVIANLKKSYPERHLFWLNGLKENTLTWQKLNAELEEIAASEETTTRFAKLPLARKNSNGKGDNSNKKFNKDEKKTCEKAGCGETIPAWFVYKPYGHHGGKSNGCWTCNPETAPDYWKVVHNASGLSNPSTQTDSSLLFSTNFYTPQVDLSRGLPAEPPQPTRAAPAEPHRNTLAVPAYTHYNTKAAEPATEKQHIRQPHKASVEPKESDFHTSPWY</sequence>
<organism evidence="2 3">
    <name type="scientific">Lasiosphaeria ovina</name>
    <dbReference type="NCBI Taxonomy" id="92902"/>
    <lineage>
        <taxon>Eukaryota</taxon>
        <taxon>Fungi</taxon>
        <taxon>Dikarya</taxon>
        <taxon>Ascomycota</taxon>
        <taxon>Pezizomycotina</taxon>
        <taxon>Sordariomycetes</taxon>
        <taxon>Sordariomycetidae</taxon>
        <taxon>Sordariales</taxon>
        <taxon>Lasiosphaeriaceae</taxon>
        <taxon>Lasiosphaeria</taxon>
    </lineage>
</organism>
<evidence type="ECO:0000313" key="2">
    <source>
        <dbReference type="EMBL" id="KAK3361458.1"/>
    </source>
</evidence>
<gene>
    <name evidence="2" type="ORF">B0T24DRAFT_691213</name>
</gene>
<dbReference type="AlphaFoldDB" id="A0AAE0JTI1"/>
<feature type="region of interest" description="Disordered" evidence="1">
    <location>
        <begin position="179"/>
        <end position="246"/>
    </location>
</feature>
<evidence type="ECO:0000256" key="1">
    <source>
        <dbReference type="SAM" id="MobiDB-lite"/>
    </source>
</evidence>
<evidence type="ECO:0000313" key="3">
    <source>
        <dbReference type="Proteomes" id="UP001287356"/>
    </source>
</evidence>
<feature type="region of interest" description="Disordered" evidence="1">
    <location>
        <begin position="80"/>
        <end position="99"/>
    </location>
</feature>
<comment type="caution">
    <text evidence="2">The sequence shown here is derived from an EMBL/GenBank/DDBJ whole genome shotgun (WGS) entry which is preliminary data.</text>
</comment>
<name>A0AAE0JTI1_9PEZI</name>
<reference evidence="2" key="1">
    <citation type="journal article" date="2023" name="Mol. Phylogenet. Evol.">
        <title>Genome-scale phylogeny and comparative genomics of the fungal order Sordariales.</title>
        <authorList>
            <person name="Hensen N."/>
            <person name="Bonometti L."/>
            <person name="Westerberg I."/>
            <person name="Brannstrom I.O."/>
            <person name="Guillou S."/>
            <person name="Cros-Aarteil S."/>
            <person name="Calhoun S."/>
            <person name="Haridas S."/>
            <person name="Kuo A."/>
            <person name="Mondo S."/>
            <person name="Pangilinan J."/>
            <person name="Riley R."/>
            <person name="LaButti K."/>
            <person name="Andreopoulos B."/>
            <person name="Lipzen A."/>
            <person name="Chen C."/>
            <person name="Yan M."/>
            <person name="Daum C."/>
            <person name="Ng V."/>
            <person name="Clum A."/>
            <person name="Steindorff A."/>
            <person name="Ohm R.A."/>
            <person name="Martin F."/>
            <person name="Silar P."/>
            <person name="Natvig D.O."/>
            <person name="Lalanne C."/>
            <person name="Gautier V."/>
            <person name="Ament-Velasquez S.L."/>
            <person name="Kruys A."/>
            <person name="Hutchinson M.I."/>
            <person name="Powell A.J."/>
            <person name="Barry K."/>
            <person name="Miller A.N."/>
            <person name="Grigoriev I.V."/>
            <person name="Debuchy R."/>
            <person name="Gladieux P."/>
            <person name="Hiltunen Thoren M."/>
            <person name="Johannesson H."/>
        </authorList>
    </citation>
    <scope>NUCLEOTIDE SEQUENCE</scope>
    <source>
        <strain evidence="2">CBS 958.72</strain>
    </source>
</reference>
<protein>
    <submittedName>
        <fullName evidence="2">Uncharacterized protein</fullName>
    </submittedName>
</protein>
<reference evidence="2" key="2">
    <citation type="submission" date="2023-06" db="EMBL/GenBank/DDBJ databases">
        <authorList>
            <consortium name="Lawrence Berkeley National Laboratory"/>
            <person name="Haridas S."/>
            <person name="Hensen N."/>
            <person name="Bonometti L."/>
            <person name="Westerberg I."/>
            <person name="Brannstrom I.O."/>
            <person name="Guillou S."/>
            <person name="Cros-Aarteil S."/>
            <person name="Calhoun S."/>
            <person name="Kuo A."/>
            <person name="Mondo S."/>
            <person name="Pangilinan J."/>
            <person name="Riley R."/>
            <person name="Labutti K."/>
            <person name="Andreopoulos B."/>
            <person name="Lipzen A."/>
            <person name="Chen C."/>
            <person name="Yanf M."/>
            <person name="Daum C."/>
            <person name="Ng V."/>
            <person name="Clum A."/>
            <person name="Steindorff A."/>
            <person name="Ohm R."/>
            <person name="Martin F."/>
            <person name="Silar P."/>
            <person name="Natvig D."/>
            <person name="Lalanne C."/>
            <person name="Gautier V."/>
            <person name="Ament-Velasquez S.L."/>
            <person name="Kruys A."/>
            <person name="Hutchinson M.I."/>
            <person name="Powell A.J."/>
            <person name="Barry K."/>
            <person name="Miller A.N."/>
            <person name="Grigoriev I.V."/>
            <person name="Debuchy R."/>
            <person name="Gladieux P."/>
            <person name="Thoren M.H."/>
            <person name="Johannesson H."/>
        </authorList>
    </citation>
    <scope>NUCLEOTIDE SEQUENCE</scope>
    <source>
        <strain evidence="2">CBS 958.72</strain>
    </source>
</reference>
<dbReference type="EMBL" id="JAULSN010000011">
    <property type="protein sequence ID" value="KAK3361458.1"/>
    <property type="molecule type" value="Genomic_DNA"/>
</dbReference>
<keyword evidence="3" id="KW-1185">Reference proteome</keyword>
<feature type="compositionally biased region" description="Basic and acidic residues" evidence="1">
    <location>
        <begin position="231"/>
        <end position="240"/>
    </location>
</feature>
<dbReference type="Proteomes" id="UP001287356">
    <property type="component" value="Unassembled WGS sequence"/>
</dbReference>
<accession>A0AAE0JTI1</accession>
<proteinExistence type="predicted"/>